<gene>
    <name evidence="1" type="ORF">D8Y23_04450</name>
</gene>
<dbReference type="Pfam" id="PF06304">
    <property type="entry name" value="DUF1048"/>
    <property type="match status" value="1"/>
</dbReference>
<dbReference type="RefSeq" id="WP_128216963.1">
    <property type="nucleotide sequence ID" value="NZ_RBZY01000011.1"/>
</dbReference>
<dbReference type="Proteomes" id="UP000285970">
    <property type="component" value="Unassembled WGS sequence"/>
</dbReference>
<protein>
    <submittedName>
        <fullName evidence="1">DUF1048 domain-containing protein</fullName>
    </submittedName>
</protein>
<dbReference type="OrthoDB" id="8083683at2"/>
<evidence type="ECO:0000313" key="2">
    <source>
        <dbReference type="Proteomes" id="UP000285970"/>
    </source>
</evidence>
<accession>A0A443JKQ0</accession>
<reference evidence="1 2" key="1">
    <citation type="journal article" date="2018" name="Front. Microbiol.">
        <title>Novel Insights Into Bacterial Dimethylsulfoniopropionate Catabolism in the East China Sea.</title>
        <authorList>
            <person name="Liu J."/>
            <person name="Liu J."/>
            <person name="Zhang S.H."/>
            <person name="Liang J."/>
            <person name="Lin H."/>
            <person name="Song D."/>
            <person name="Yang G.P."/>
            <person name="Todd J.D."/>
            <person name="Zhang X.H."/>
        </authorList>
    </citation>
    <scope>NUCLEOTIDE SEQUENCE [LARGE SCALE GENOMIC DNA]</scope>
    <source>
        <strain evidence="1 2">ZYFD042</strain>
    </source>
</reference>
<dbReference type="InterPro" id="IPR008316">
    <property type="entry name" value="UCP029876"/>
</dbReference>
<name>A0A443JKQ0_9MICO</name>
<dbReference type="EMBL" id="RBZY01000011">
    <property type="protein sequence ID" value="RWR21237.1"/>
    <property type="molecule type" value="Genomic_DNA"/>
</dbReference>
<organism evidence="1 2">
    <name type="scientific">Microbacterium enclense</name>
    <dbReference type="NCBI Taxonomy" id="993073"/>
    <lineage>
        <taxon>Bacteria</taxon>
        <taxon>Bacillati</taxon>
        <taxon>Actinomycetota</taxon>
        <taxon>Actinomycetes</taxon>
        <taxon>Micrococcales</taxon>
        <taxon>Microbacteriaceae</taxon>
        <taxon>Microbacterium</taxon>
    </lineage>
</organism>
<dbReference type="AlphaFoldDB" id="A0A443JKQ0"/>
<sequence>MAWCEKIIGDLGAKKQWREYRRRLDALPAPYRQAGRALERYVLNLGPTEDSDALIRMVTDLADLLEQAAAAQTPIRDLTGAEPSVFAEEFMANYGDGSWIGRERARLSRAIDEAAQSQG</sequence>
<comment type="caution">
    <text evidence="1">The sequence shown here is derived from an EMBL/GenBank/DDBJ whole genome shotgun (WGS) entry which is preliminary data.</text>
</comment>
<dbReference type="SUPFAM" id="SSF158560">
    <property type="entry name" value="BH3980-like"/>
    <property type="match status" value="1"/>
</dbReference>
<proteinExistence type="predicted"/>
<dbReference type="Gene3D" id="1.10.1900.10">
    <property type="entry name" value="c-terminal domain of poly(a) binding protein"/>
    <property type="match status" value="1"/>
</dbReference>
<evidence type="ECO:0000313" key="1">
    <source>
        <dbReference type="EMBL" id="RWR21237.1"/>
    </source>
</evidence>